<feature type="compositionally biased region" description="Pro residues" evidence="1">
    <location>
        <begin position="61"/>
        <end position="71"/>
    </location>
</feature>
<feature type="compositionally biased region" description="Pro residues" evidence="1">
    <location>
        <begin position="168"/>
        <end position="178"/>
    </location>
</feature>
<feature type="compositionally biased region" description="Low complexity" evidence="1">
    <location>
        <begin position="104"/>
        <end position="114"/>
    </location>
</feature>
<feature type="compositionally biased region" description="Low complexity" evidence="1">
    <location>
        <begin position="72"/>
        <end position="82"/>
    </location>
</feature>
<gene>
    <name evidence="2" type="ORF">WOLCODRAFT_129340</name>
</gene>
<feature type="compositionally biased region" description="Polar residues" evidence="1">
    <location>
        <begin position="334"/>
        <end position="349"/>
    </location>
</feature>
<evidence type="ECO:0000313" key="2">
    <source>
        <dbReference type="EMBL" id="PCH39510.1"/>
    </source>
</evidence>
<sequence length="462" mass="48084">MMHELTSLHASMSAASKGAPRPCPSSRKTALRPSTNAPAPAPATRAAFHTIPLAPHGTFRPLPPAPPPPSRAAPIPFATPSSPFAPPPLLSPASPFASPPPSLSPTSDFAAALRPSPPQPSRLSAPSSPPRSLPRSLSRGHPTPPGALDPTGPQATFFPYPSHLIPDDPAPPPAPAPLLPHTTTRPPAPFPDWARFAPSPSFNSSLSFAPGAVLSMDHLDSHMDLGDMPSPSRLPPAARTATLPFPSTRRRSPQGLPRAGSIPASGLAQAPTTAMAHAMLPMPALGPSLAGSPSWSSATTTTGMDPYAIYRSEQQPRGPPPPDSSRPQRSSHSLTAPSRMSAAQATQYSLDLHMQQRRQLAMQQQQQQQAQAHQAHQAQQQAAMAAHERYHQREAYLAFGAGFGGSSPGLEGWAAYPADGPAGRPAGDGYPPGGMLAGYLPDGQDTLDQLVGAPAESPLPLV</sequence>
<feature type="compositionally biased region" description="Polar residues" evidence="1">
    <location>
        <begin position="26"/>
        <end position="36"/>
    </location>
</feature>
<keyword evidence="3" id="KW-1185">Reference proteome</keyword>
<dbReference type="STRING" id="742152.A0A2H3JB96"/>
<feature type="region of interest" description="Disordered" evidence="1">
    <location>
        <begin position="1"/>
        <end position="186"/>
    </location>
</feature>
<organism evidence="2 3">
    <name type="scientific">Wolfiporia cocos (strain MD-104)</name>
    <name type="common">Brown rot fungus</name>
    <dbReference type="NCBI Taxonomy" id="742152"/>
    <lineage>
        <taxon>Eukaryota</taxon>
        <taxon>Fungi</taxon>
        <taxon>Dikarya</taxon>
        <taxon>Basidiomycota</taxon>
        <taxon>Agaricomycotina</taxon>
        <taxon>Agaricomycetes</taxon>
        <taxon>Polyporales</taxon>
        <taxon>Phaeolaceae</taxon>
        <taxon>Wolfiporia</taxon>
    </lineage>
</organism>
<reference evidence="2 3" key="1">
    <citation type="journal article" date="2012" name="Science">
        <title>The Paleozoic origin of enzymatic lignin decomposition reconstructed from 31 fungal genomes.</title>
        <authorList>
            <person name="Floudas D."/>
            <person name="Binder M."/>
            <person name="Riley R."/>
            <person name="Barry K."/>
            <person name="Blanchette R.A."/>
            <person name="Henrissat B."/>
            <person name="Martinez A.T."/>
            <person name="Otillar R."/>
            <person name="Spatafora J.W."/>
            <person name="Yadav J.S."/>
            <person name="Aerts A."/>
            <person name="Benoit I."/>
            <person name="Boyd A."/>
            <person name="Carlson A."/>
            <person name="Copeland A."/>
            <person name="Coutinho P.M."/>
            <person name="de Vries R.P."/>
            <person name="Ferreira P."/>
            <person name="Findley K."/>
            <person name="Foster B."/>
            <person name="Gaskell J."/>
            <person name="Glotzer D."/>
            <person name="Gorecki P."/>
            <person name="Heitman J."/>
            <person name="Hesse C."/>
            <person name="Hori C."/>
            <person name="Igarashi K."/>
            <person name="Jurgens J.A."/>
            <person name="Kallen N."/>
            <person name="Kersten P."/>
            <person name="Kohler A."/>
            <person name="Kuees U."/>
            <person name="Kumar T.K.A."/>
            <person name="Kuo A."/>
            <person name="LaButti K."/>
            <person name="Larrondo L.F."/>
            <person name="Lindquist E."/>
            <person name="Ling A."/>
            <person name="Lombard V."/>
            <person name="Lucas S."/>
            <person name="Lundell T."/>
            <person name="Martin R."/>
            <person name="McLaughlin D.J."/>
            <person name="Morgenstern I."/>
            <person name="Morin E."/>
            <person name="Murat C."/>
            <person name="Nagy L.G."/>
            <person name="Nolan M."/>
            <person name="Ohm R.A."/>
            <person name="Patyshakuliyeva A."/>
            <person name="Rokas A."/>
            <person name="Ruiz-Duenas F.J."/>
            <person name="Sabat G."/>
            <person name="Salamov A."/>
            <person name="Samejima M."/>
            <person name="Schmutz J."/>
            <person name="Slot J.C."/>
            <person name="St John F."/>
            <person name="Stenlid J."/>
            <person name="Sun H."/>
            <person name="Sun S."/>
            <person name="Syed K."/>
            <person name="Tsang A."/>
            <person name="Wiebenga A."/>
            <person name="Young D."/>
            <person name="Pisabarro A."/>
            <person name="Eastwood D.C."/>
            <person name="Martin F."/>
            <person name="Cullen D."/>
            <person name="Grigoriev I.V."/>
            <person name="Hibbett D.S."/>
        </authorList>
    </citation>
    <scope>NUCLEOTIDE SEQUENCE [LARGE SCALE GENOMIC DNA]</scope>
    <source>
        <strain evidence="2 3">MD-104</strain>
    </source>
</reference>
<feature type="region of interest" description="Disordered" evidence="1">
    <location>
        <begin position="227"/>
        <end position="269"/>
    </location>
</feature>
<accession>A0A2H3JB96</accession>
<evidence type="ECO:0000256" key="1">
    <source>
        <dbReference type="SAM" id="MobiDB-lite"/>
    </source>
</evidence>
<feature type="region of interest" description="Disordered" evidence="1">
    <location>
        <begin position="311"/>
        <end position="386"/>
    </location>
</feature>
<dbReference type="AlphaFoldDB" id="A0A2H3JB96"/>
<dbReference type="OMA" id="MAWSGEN"/>
<feature type="compositionally biased region" description="Low complexity" evidence="1">
    <location>
        <begin position="357"/>
        <end position="385"/>
    </location>
</feature>
<dbReference type="Proteomes" id="UP000218811">
    <property type="component" value="Unassembled WGS sequence"/>
</dbReference>
<dbReference type="EMBL" id="KB468009">
    <property type="protein sequence ID" value="PCH39510.1"/>
    <property type="molecule type" value="Genomic_DNA"/>
</dbReference>
<name>A0A2H3JB96_WOLCO</name>
<evidence type="ECO:0000313" key="3">
    <source>
        <dbReference type="Proteomes" id="UP000218811"/>
    </source>
</evidence>
<feature type="region of interest" description="Disordered" evidence="1">
    <location>
        <begin position="424"/>
        <end position="462"/>
    </location>
</feature>
<protein>
    <submittedName>
        <fullName evidence="2">Uncharacterized protein</fullName>
    </submittedName>
</protein>
<proteinExistence type="predicted"/>